<comment type="caution">
    <text evidence="4">The sequence shown here is derived from an EMBL/GenBank/DDBJ whole genome shotgun (WGS) entry which is preliminary data.</text>
</comment>
<dbReference type="EMBL" id="JAAXLS010000039">
    <property type="protein sequence ID" value="NKQ57633.1"/>
    <property type="molecule type" value="Genomic_DNA"/>
</dbReference>
<reference evidence="4 5" key="1">
    <citation type="submission" date="2020-04" db="EMBL/GenBank/DDBJ databases">
        <title>Novel species.</title>
        <authorList>
            <person name="Teo W.F.A."/>
            <person name="Lipun K."/>
            <person name="Srisuk N."/>
            <person name="Duangmal K."/>
        </authorList>
    </citation>
    <scope>NUCLEOTIDE SEQUENCE [LARGE SCALE GENOMIC DNA]</scope>
    <source>
        <strain evidence="4 5">K13G38</strain>
    </source>
</reference>
<gene>
    <name evidence="4" type="ORF">HFP15_32705</name>
</gene>
<evidence type="ECO:0000256" key="2">
    <source>
        <dbReference type="ARBA" id="ARBA00022801"/>
    </source>
</evidence>
<evidence type="ECO:0000313" key="4">
    <source>
        <dbReference type="EMBL" id="NKQ57633.1"/>
    </source>
</evidence>
<feature type="domain" description="Metallo-beta-lactamase" evidence="3">
    <location>
        <begin position="52"/>
        <end position="233"/>
    </location>
</feature>
<dbReference type="CDD" id="cd07719">
    <property type="entry name" value="arylsulfatase_AtsA-like_MBL-fold"/>
    <property type="match status" value="1"/>
</dbReference>
<dbReference type="PANTHER" id="PTHR46018">
    <property type="entry name" value="ZINC PHOSPHODIESTERASE ELAC PROTEIN 1"/>
    <property type="match status" value="1"/>
</dbReference>
<evidence type="ECO:0000313" key="5">
    <source>
        <dbReference type="Proteomes" id="UP000715441"/>
    </source>
</evidence>
<keyword evidence="1" id="KW-0540">Nuclease</keyword>
<protein>
    <submittedName>
        <fullName evidence="4">MBL fold metallo-hydrolase</fullName>
    </submittedName>
</protein>
<keyword evidence="1" id="KW-0255">Endonuclease</keyword>
<dbReference type="InterPro" id="IPR001279">
    <property type="entry name" value="Metallo-B-lactamas"/>
</dbReference>
<dbReference type="InterPro" id="IPR044094">
    <property type="entry name" value="AtsA-like_MBL-fold"/>
</dbReference>
<evidence type="ECO:0000256" key="1">
    <source>
        <dbReference type="ARBA" id="ARBA00022759"/>
    </source>
</evidence>
<accession>A0ABX1JD02</accession>
<dbReference type="Proteomes" id="UP000715441">
    <property type="component" value="Unassembled WGS sequence"/>
</dbReference>
<dbReference type="PANTHER" id="PTHR46018:SF2">
    <property type="entry name" value="ZINC PHOSPHODIESTERASE ELAC PROTEIN 1"/>
    <property type="match status" value="1"/>
</dbReference>
<keyword evidence="5" id="KW-1185">Reference proteome</keyword>
<organism evidence="4 5">
    <name type="scientific">Amycolatopsis acididurans</name>
    <dbReference type="NCBI Taxonomy" id="2724524"/>
    <lineage>
        <taxon>Bacteria</taxon>
        <taxon>Bacillati</taxon>
        <taxon>Actinomycetota</taxon>
        <taxon>Actinomycetes</taxon>
        <taxon>Pseudonocardiales</taxon>
        <taxon>Pseudonocardiaceae</taxon>
        <taxon>Amycolatopsis</taxon>
    </lineage>
</organism>
<dbReference type="Gene3D" id="3.60.15.10">
    <property type="entry name" value="Ribonuclease Z/Hydroxyacylglutathione hydrolase-like"/>
    <property type="match status" value="1"/>
</dbReference>
<dbReference type="Pfam" id="PF00753">
    <property type="entry name" value="Lactamase_B"/>
    <property type="match status" value="1"/>
</dbReference>
<sequence>MLRRGAGRRVLRRGDQGPHARRGLAVTDALSVVLLGTAAGPYPAPGRQGCANAVVVGRRVYLVDAGYGTLGKYVSAGLSLRDLAAVFVTHLHSDHVAELFTLFLLGWGPANQGVVDPVRVYGPGPDPTDPGPPAAGAEALVAGSLAAFGQDVAVRQRTSTRPPLAGLIRAADLDVAPGAELVVHEDDRVRVTARAVPHPPLRLALGYRFETEHGVVAFSGDTARSDAVGALAAGADLLVHEAMEPDFYRRIGYSPQLLDFLAASHTSPADVGRVADAAGARRVALSHLGPADPAQLDDEGWLRRVRPHYSGPAVVGHDLIDLAVGS</sequence>
<keyword evidence="2" id="KW-0378">Hydrolase</keyword>
<name>A0ABX1JD02_9PSEU</name>
<evidence type="ECO:0000259" key="3">
    <source>
        <dbReference type="Pfam" id="PF00753"/>
    </source>
</evidence>
<dbReference type="InterPro" id="IPR036866">
    <property type="entry name" value="RibonucZ/Hydroxyglut_hydro"/>
</dbReference>
<proteinExistence type="predicted"/>
<dbReference type="SUPFAM" id="SSF56281">
    <property type="entry name" value="Metallo-hydrolase/oxidoreductase"/>
    <property type="match status" value="1"/>
</dbReference>